<dbReference type="InterPro" id="IPR045306">
    <property type="entry name" value="SDH-like"/>
</dbReference>
<comment type="similarity">
    <text evidence="2 12">Belongs to the zinc-containing alcohol dehydrogenase family.</text>
</comment>
<evidence type="ECO:0000256" key="7">
    <source>
        <dbReference type="ARBA" id="ARBA00023027"/>
    </source>
</evidence>
<dbReference type="GO" id="GO:0046526">
    <property type="term" value="F:D-xylulose reductase activity"/>
    <property type="evidence" value="ECO:0007669"/>
    <property type="project" value="UniProtKB-EC"/>
</dbReference>
<dbReference type="PROSITE" id="PS51419">
    <property type="entry name" value="RAB"/>
    <property type="match status" value="1"/>
</dbReference>
<evidence type="ECO:0000256" key="12">
    <source>
        <dbReference type="RuleBase" id="RU361277"/>
    </source>
</evidence>
<dbReference type="GO" id="GO:0006062">
    <property type="term" value="P:sorbitol catabolic process"/>
    <property type="evidence" value="ECO:0007669"/>
    <property type="project" value="TreeGrafter"/>
</dbReference>
<evidence type="ECO:0000256" key="10">
    <source>
        <dbReference type="ARBA" id="ARBA00026119"/>
    </source>
</evidence>
<dbReference type="InterPro" id="IPR011032">
    <property type="entry name" value="GroES-like_sf"/>
</dbReference>
<feature type="region of interest" description="Disordered" evidence="13">
    <location>
        <begin position="220"/>
        <end position="242"/>
    </location>
</feature>
<dbReference type="Gene3D" id="3.40.50.720">
    <property type="entry name" value="NAD(P)-binding Rossmann-like Domain"/>
    <property type="match status" value="1"/>
</dbReference>
<dbReference type="InterPro" id="IPR036291">
    <property type="entry name" value="NAD(P)-bd_dom_sf"/>
</dbReference>
<dbReference type="InterPro" id="IPR005225">
    <property type="entry name" value="Small_GTP-bd"/>
</dbReference>
<evidence type="ECO:0000256" key="9">
    <source>
        <dbReference type="ARBA" id="ARBA00025713"/>
    </source>
</evidence>
<dbReference type="FunFam" id="3.40.50.720:FF:000068">
    <property type="entry name" value="Sorbitol dehydrogenase"/>
    <property type="match status" value="1"/>
</dbReference>
<dbReference type="Pfam" id="PF08240">
    <property type="entry name" value="ADH_N"/>
    <property type="match status" value="1"/>
</dbReference>
<dbReference type="NCBIfam" id="TIGR00231">
    <property type="entry name" value="small_GTP"/>
    <property type="match status" value="1"/>
</dbReference>
<feature type="domain" description="Enoyl reductase (ER)" evidence="14">
    <location>
        <begin position="497"/>
        <end position="834"/>
    </location>
</feature>
<name>A0A168DSM0_9EURO</name>
<dbReference type="PANTHER" id="PTHR43161">
    <property type="entry name" value="SORBITOL DEHYDROGENASE"/>
    <property type="match status" value="1"/>
</dbReference>
<protein>
    <recommendedName>
        <fullName evidence="10">D-xylulose reductase</fullName>
        <ecNumber evidence="10">1.1.1.9</ecNumber>
    </recommendedName>
    <alternativeName>
        <fullName evidence="11">Xylitol dehydrogenase A</fullName>
    </alternativeName>
</protein>
<evidence type="ECO:0000256" key="1">
    <source>
        <dbReference type="ARBA" id="ARBA00001947"/>
    </source>
</evidence>
<dbReference type="InterPro" id="IPR013149">
    <property type="entry name" value="ADH-like_C"/>
</dbReference>
<dbReference type="Proteomes" id="UP000242877">
    <property type="component" value="Unassembled WGS sequence"/>
</dbReference>
<keyword evidence="5 12" id="KW-0862">Zinc</keyword>
<dbReference type="InterPro" id="IPR027417">
    <property type="entry name" value="P-loop_NTPase"/>
</dbReference>
<accession>A0A168DSM0</accession>
<dbReference type="Gene3D" id="3.40.50.300">
    <property type="entry name" value="P-loop containing nucleotide triphosphate hydrolases"/>
    <property type="match status" value="2"/>
</dbReference>
<keyword evidence="6" id="KW-0560">Oxidoreductase</keyword>
<dbReference type="VEuPathDB" id="FungiDB:AAP_00326"/>
<keyword evidence="3" id="KW-0859">Xylose metabolism</keyword>
<dbReference type="GO" id="GO:0003939">
    <property type="term" value="F:L-iditol 2-dehydrogenase (NAD+) activity"/>
    <property type="evidence" value="ECO:0007669"/>
    <property type="project" value="TreeGrafter"/>
</dbReference>
<dbReference type="PROSITE" id="PS00059">
    <property type="entry name" value="ADH_ZINC"/>
    <property type="match status" value="1"/>
</dbReference>
<dbReference type="EC" id="1.1.1.9" evidence="10"/>
<dbReference type="PRINTS" id="PR00449">
    <property type="entry name" value="RASTRNSFRMNG"/>
</dbReference>
<dbReference type="EMBL" id="AZGZ01000001">
    <property type="protein sequence ID" value="KZZ98065.1"/>
    <property type="molecule type" value="Genomic_DNA"/>
</dbReference>
<dbReference type="SUPFAM" id="SSF52540">
    <property type="entry name" value="P-loop containing nucleoside triphosphate hydrolases"/>
    <property type="match status" value="1"/>
</dbReference>
<sequence length="842" mass="90856">MPRTRSASFESSGSSATDQNQELDTLYDYLAKIILLGPSGAGKSCLLHRFVKNECVEFSSKIVKVGTGPRRKRIKLQLWDTAGTERFRAVSRSYYRGATGAILVYDVSSQVSFNALPTFLMDARALASPGLTVLLAGNKADLSSADNMSISAASSQDGYSMHTATETSAGSLGTDEFFMPASSSSSLAAATATMHTPRRPMTPSSASSEHTITARTSGANIASSASTSLRHPPTNMTATASGREVSPYDASYWAAANNIPVAVEVSALTGEGVDELFNRLARIILTKIELGEIDPDDPQSGIQYGDSGFNWDGRSARSGGTMLDDMSMSGSRRRRRNMNRGSGSWATNVREWEEVFRLDRLAWNDAKPSEAVTAANLDRLKLSHHRQPVQVPYQSAMGYHWLVGLNWYGAPNGITHVMMHLAPRGVAGGAPDISLDPPRASNISPKCAHVQQQMIDRQARRHDEAELMVLPPQNAPKMIIRKGEMEEKQNLSFVLEGIHKVKFEDRPVPELKDEHDVLINVKYTGICGSDVHYWEHGSIGDFVLTGPMVLGHESAGVITKVGPAVTSLKVGDKVALEPGVPCRRCPPCKDGKYNLCLYMKFAATPPYDGTLAKYYVLPEDYCYKLPETMTIEEGCVMEPLGVAVHVTKQGEVQPGDSVVVFGAGPVGLLCCGVAKAFGATKIVVVDIQAARAEFAVKNGFATHFYVPEKVDPTVTAKKMIEQFDLGRGADVVIDASGAEPCIHIGIHVVRNGGHYVQGGMGRDYINFPITAACCKEITIRGSFRYGPGDYKLALELIATKQINAKALITGVVPFTDAEKAFMDVKAGKGIKTLIAGPDVNLA</sequence>
<dbReference type="GO" id="GO:0003924">
    <property type="term" value="F:GTPase activity"/>
    <property type="evidence" value="ECO:0007669"/>
    <property type="project" value="InterPro"/>
</dbReference>
<evidence type="ECO:0000256" key="5">
    <source>
        <dbReference type="ARBA" id="ARBA00022833"/>
    </source>
</evidence>
<dbReference type="Gene3D" id="3.90.180.10">
    <property type="entry name" value="Medium-chain alcohol dehydrogenases, catalytic domain"/>
    <property type="match status" value="1"/>
</dbReference>
<evidence type="ECO:0000259" key="14">
    <source>
        <dbReference type="SMART" id="SM00829"/>
    </source>
</evidence>
<proteinExistence type="inferred from homology"/>
<dbReference type="InterPro" id="IPR002328">
    <property type="entry name" value="ADH_Zn_CS"/>
</dbReference>
<feature type="region of interest" description="Disordered" evidence="13">
    <location>
        <begin position="320"/>
        <end position="343"/>
    </location>
</feature>
<evidence type="ECO:0000256" key="6">
    <source>
        <dbReference type="ARBA" id="ARBA00023002"/>
    </source>
</evidence>
<dbReference type="InterPro" id="IPR020843">
    <property type="entry name" value="ER"/>
</dbReference>
<dbReference type="GO" id="GO:0008270">
    <property type="term" value="F:zinc ion binding"/>
    <property type="evidence" value="ECO:0007669"/>
    <property type="project" value="InterPro"/>
</dbReference>
<dbReference type="Pfam" id="PF00071">
    <property type="entry name" value="Ras"/>
    <property type="match status" value="1"/>
</dbReference>
<dbReference type="SUPFAM" id="SSF50129">
    <property type="entry name" value="GroES-like"/>
    <property type="match status" value="1"/>
</dbReference>
<dbReference type="InterPro" id="IPR013154">
    <property type="entry name" value="ADH-like_N"/>
</dbReference>
<gene>
    <name evidence="15" type="ORF">AAP_00326</name>
</gene>
<evidence type="ECO:0000256" key="8">
    <source>
        <dbReference type="ARBA" id="ARBA00024843"/>
    </source>
</evidence>
<dbReference type="FunFam" id="3.40.50.300:FF:001447">
    <property type="entry name" value="Ras-related protein Rab-1B"/>
    <property type="match status" value="1"/>
</dbReference>
<dbReference type="InterPro" id="IPR001806">
    <property type="entry name" value="Small_GTPase"/>
</dbReference>
<keyword evidence="7" id="KW-0520">NAD</keyword>
<dbReference type="PANTHER" id="PTHR43161:SF9">
    <property type="entry name" value="SORBITOL DEHYDROGENASE"/>
    <property type="match status" value="1"/>
</dbReference>
<dbReference type="AlphaFoldDB" id="A0A168DSM0"/>
<evidence type="ECO:0000313" key="16">
    <source>
        <dbReference type="Proteomes" id="UP000242877"/>
    </source>
</evidence>
<dbReference type="SMART" id="SM00174">
    <property type="entry name" value="RHO"/>
    <property type="match status" value="1"/>
</dbReference>
<keyword evidence="3" id="KW-0119">Carbohydrate metabolism</keyword>
<comment type="pathway">
    <text evidence="9">Carbohydrate degradation; L-arabinose degradation via L-arabinitol; D-xylulose 5-phosphate from L-arabinose (fungal route): step 4/5.</text>
</comment>
<evidence type="ECO:0000256" key="13">
    <source>
        <dbReference type="SAM" id="MobiDB-lite"/>
    </source>
</evidence>
<dbReference type="SMART" id="SM00829">
    <property type="entry name" value="PKS_ER"/>
    <property type="match status" value="1"/>
</dbReference>
<dbReference type="OrthoDB" id="3941538at2759"/>
<dbReference type="SMART" id="SM00173">
    <property type="entry name" value="RAS"/>
    <property type="match status" value="1"/>
</dbReference>
<evidence type="ECO:0000256" key="11">
    <source>
        <dbReference type="ARBA" id="ARBA00030139"/>
    </source>
</evidence>
<evidence type="ECO:0000313" key="15">
    <source>
        <dbReference type="EMBL" id="KZZ98065.1"/>
    </source>
</evidence>
<keyword evidence="4 12" id="KW-0479">Metal-binding</keyword>
<dbReference type="CDD" id="cd05285">
    <property type="entry name" value="sorbitol_DH"/>
    <property type="match status" value="1"/>
</dbReference>
<comment type="caution">
    <text evidence="15">The sequence shown here is derived from an EMBL/GenBank/DDBJ whole genome shotgun (WGS) entry which is preliminary data.</text>
</comment>
<dbReference type="GO" id="GO:0005525">
    <property type="term" value="F:GTP binding"/>
    <property type="evidence" value="ECO:0007669"/>
    <property type="project" value="InterPro"/>
</dbReference>
<dbReference type="SMART" id="SM00175">
    <property type="entry name" value="RAB"/>
    <property type="match status" value="1"/>
</dbReference>
<evidence type="ECO:0000256" key="3">
    <source>
        <dbReference type="ARBA" id="ARBA00022629"/>
    </source>
</evidence>
<comment type="function">
    <text evidence="8">Xylitol dehydrogenase which catalyzes the conversion of xylitol to D-xylulose. Xylose is a major component of hemicelluloses such as xylan. Most fungi utilize D-xylose via three enzymatic reactions, xylose reductase (XR), xylitol dehydrogenase (XDH), and xylulokinase, to form xylulose 5-phosphate, which enters pentose phosphate pathway.</text>
</comment>
<feature type="compositionally biased region" description="Polar residues" evidence="13">
    <location>
        <begin position="220"/>
        <end position="240"/>
    </location>
</feature>
<dbReference type="SUPFAM" id="SSF51735">
    <property type="entry name" value="NAD(P)-binding Rossmann-fold domains"/>
    <property type="match status" value="1"/>
</dbReference>
<comment type="cofactor">
    <cofactor evidence="1 12">
        <name>Zn(2+)</name>
        <dbReference type="ChEBI" id="CHEBI:29105"/>
    </cofactor>
</comment>
<evidence type="ECO:0000256" key="4">
    <source>
        <dbReference type="ARBA" id="ARBA00022723"/>
    </source>
</evidence>
<evidence type="ECO:0000256" key="2">
    <source>
        <dbReference type="ARBA" id="ARBA00008072"/>
    </source>
</evidence>
<dbReference type="GO" id="GO:0042732">
    <property type="term" value="P:D-xylose metabolic process"/>
    <property type="evidence" value="ECO:0007669"/>
    <property type="project" value="UniProtKB-KW"/>
</dbReference>
<reference evidence="15 16" key="1">
    <citation type="journal article" date="2016" name="Genome Biol. Evol.">
        <title>Divergent and convergent evolution of fungal pathogenicity.</title>
        <authorList>
            <person name="Shang Y."/>
            <person name="Xiao G."/>
            <person name="Zheng P."/>
            <person name="Cen K."/>
            <person name="Zhan S."/>
            <person name="Wang C."/>
        </authorList>
    </citation>
    <scope>NUCLEOTIDE SEQUENCE [LARGE SCALE GENOMIC DNA]</scope>
    <source>
        <strain evidence="15 16">ARSEF 7405</strain>
    </source>
</reference>
<organism evidence="15 16">
    <name type="scientific">Ascosphaera apis ARSEF 7405</name>
    <dbReference type="NCBI Taxonomy" id="392613"/>
    <lineage>
        <taxon>Eukaryota</taxon>
        <taxon>Fungi</taxon>
        <taxon>Dikarya</taxon>
        <taxon>Ascomycota</taxon>
        <taxon>Pezizomycotina</taxon>
        <taxon>Eurotiomycetes</taxon>
        <taxon>Eurotiomycetidae</taxon>
        <taxon>Onygenales</taxon>
        <taxon>Ascosphaeraceae</taxon>
        <taxon>Ascosphaera</taxon>
    </lineage>
</organism>
<dbReference type="Pfam" id="PF00107">
    <property type="entry name" value="ADH_zinc_N"/>
    <property type="match status" value="1"/>
</dbReference>
<keyword evidence="16" id="KW-1185">Reference proteome</keyword>